<evidence type="ECO:0000313" key="5">
    <source>
        <dbReference type="EMBL" id="KAK7745636.1"/>
    </source>
</evidence>
<evidence type="ECO:0000256" key="2">
    <source>
        <dbReference type="ARBA" id="ARBA00022801"/>
    </source>
</evidence>
<dbReference type="Pfam" id="PF00271">
    <property type="entry name" value="Helicase_C"/>
    <property type="match status" value="1"/>
</dbReference>
<keyword evidence="2" id="KW-0378">Hydrolase</keyword>
<evidence type="ECO:0000256" key="1">
    <source>
        <dbReference type="ARBA" id="ARBA00022741"/>
    </source>
</evidence>
<dbReference type="AlphaFoldDB" id="A0AAN9UES9"/>
<dbReference type="GO" id="GO:0006281">
    <property type="term" value="P:DNA repair"/>
    <property type="evidence" value="ECO:0007669"/>
    <property type="project" value="TreeGrafter"/>
</dbReference>
<dbReference type="GO" id="GO:0008094">
    <property type="term" value="F:ATP-dependent activity, acting on DNA"/>
    <property type="evidence" value="ECO:0007669"/>
    <property type="project" value="TreeGrafter"/>
</dbReference>
<dbReference type="PROSITE" id="PS51194">
    <property type="entry name" value="HELICASE_CTER"/>
    <property type="match status" value="1"/>
</dbReference>
<dbReference type="SUPFAM" id="SSF52540">
    <property type="entry name" value="P-loop containing nucleoside triphosphate hydrolases"/>
    <property type="match status" value="1"/>
</dbReference>
<dbReference type="PANTHER" id="PTHR45626:SF22">
    <property type="entry name" value="DNA REPAIR PROTEIN RAD5"/>
    <property type="match status" value="1"/>
</dbReference>
<dbReference type="InterPro" id="IPR049730">
    <property type="entry name" value="SNF2/RAD54-like_C"/>
</dbReference>
<dbReference type="InterPro" id="IPR027417">
    <property type="entry name" value="P-loop_NTPase"/>
</dbReference>
<evidence type="ECO:0000256" key="3">
    <source>
        <dbReference type="ARBA" id="ARBA00022840"/>
    </source>
</evidence>
<dbReference type="Proteomes" id="UP001320420">
    <property type="component" value="Unassembled WGS sequence"/>
</dbReference>
<keyword evidence="6" id="KW-1185">Reference proteome</keyword>
<dbReference type="SMART" id="SM00490">
    <property type="entry name" value="HELICc"/>
    <property type="match status" value="1"/>
</dbReference>
<dbReference type="InterPro" id="IPR001650">
    <property type="entry name" value="Helicase_C-like"/>
</dbReference>
<evidence type="ECO:0000259" key="4">
    <source>
        <dbReference type="PROSITE" id="PS51194"/>
    </source>
</evidence>
<dbReference type="CDD" id="cd18793">
    <property type="entry name" value="SF2_C_SNF"/>
    <property type="match status" value="1"/>
</dbReference>
<keyword evidence="3" id="KW-0067">ATP-binding</keyword>
<dbReference type="InterPro" id="IPR050628">
    <property type="entry name" value="SNF2_RAD54_helicase_TF"/>
</dbReference>
<reference evidence="5 6" key="1">
    <citation type="submission" date="2024-02" db="EMBL/GenBank/DDBJ databases">
        <title>De novo assembly and annotation of 12 fungi associated with fruit tree decline syndrome in Ontario, Canada.</title>
        <authorList>
            <person name="Sulman M."/>
            <person name="Ellouze W."/>
            <person name="Ilyukhin E."/>
        </authorList>
    </citation>
    <scope>NUCLEOTIDE SEQUENCE [LARGE SCALE GENOMIC DNA]</scope>
    <source>
        <strain evidence="5 6">M11/M66-122</strain>
    </source>
</reference>
<dbReference type="PANTHER" id="PTHR45626">
    <property type="entry name" value="TRANSCRIPTION TERMINATION FACTOR 2-RELATED"/>
    <property type="match status" value="1"/>
</dbReference>
<dbReference type="GO" id="GO:0005634">
    <property type="term" value="C:nucleus"/>
    <property type="evidence" value="ECO:0007669"/>
    <property type="project" value="TreeGrafter"/>
</dbReference>
<dbReference type="GO" id="GO:0005524">
    <property type="term" value="F:ATP binding"/>
    <property type="evidence" value="ECO:0007669"/>
    <property type="project" value="UniProtKB-KW"/>
</dbReference>
<feature type="domain" description="Helicase C-terminal" evidence="4">
    <location>
        <begin position="228"/>
        <end position="351"/>
    </location>
</feature>
<name>A0AAN9UES9_9PEZI</name>
<protein>
    <recommendedName>
        <fullName evidence="4">Helicase C-terminal domain-containing protein</fullName>
    </recommendedName>
</protein>
<evidence type="ECO:0000313" key="6">
    <source>
        <dbReference type="Proteomes" id="UP001320420"/>
    </source>
</evidence>
<dbReference type="Gene3D" id="3.40.50.300">
    <property type="entry name" value="P-loop containing nucleotide triphosphate hydrolases"/>
    <property type="match status" value="1"/>
</dbReference>
<organism evidence="5 6">
    <name type="scientific">Diatrype stigma</name>
    <dbReference type="NCBI Taxonomy" id="117547"/>
    <lineage>
        <taxon>Eukaryota</taxon>
        <taxon>Fungi</taxon>
        <taxon>Dikarya</taxon>
        <taxon>Ascomycota</taxon>
        <taxon>Pezizomycotina</taxon>
        <taxon>Sordariomycetes</taxon>
        <taxon>Xylariomycetidae</taxon>
        <taxon>Xylariales</taxon>
        <taxon>Diatrypaceae</taxon>
        <taxon>Diatrype</taxon>
    </lineage>
</organism>
<dbReference type="GO" id="GO:0016787">
    <property type="term" value="F:hydrolase activity"/>
    <property type="evidence" value="ECO:0007669"/>
    <property type="project" value="UniProtKB-KW"/>
</dbReference>
<sequence>MLRRAGDYIKLPKRKDLVVRLKFSDQEAEVYRKAKEKAIRCIEDTPDLENSGRHYKNVLQKIEALRQICTLGISNVEDAAQDAFNQLTDIQGSSLTPDAASVAIRQFVSLGLPMMCVKCDTLMSFASENPDEPLWVHLTSCLRLWCSSCYERERVDPKDHRLCECPSACPSVTIPLQNQAATASITVAHCANETDVPTKVRALIQDLKKCPKGTKRYAHFDENKLNLVVDVKLSEVSVLFSFWKDTLGITGAALTKAGISCARIDGSMNMKQRSNILREFSAGGQIDVLLLSLACCAVGLTLTSASRAYLMEPQWNPLIEEQAFARIYRISQTQEVTMVRFVMEDSIEKGG</sequence>
<accession>A0AAN9UES9</accession>
<dbReference type="EMBL" id="JAKJXP020000107">
    <property type="protein sequence ID" value="KAK7745636.1"/>
    <property type="molecule type" value="Genomic_DNA"/>
</dbReference>
<comment type="caution">
    <text evidence="5">The sequence shown here is derived from an EMBL/GenBank/DDBJ whole genome shotgun (WGS) entry which is preliminary data.</text>
</comment>
<gene>
    <name evidence="5" type="ORF">SLS62_009744</name>
</gene>
<keyword evidence="1" id="KW-0547">Nucleotide-binding</keyword>
<proteinExistence type="predicted"/>